<accession>A0A2I0JWX8</accession>
<protein>
    <submittedName>
        <fullName evidence="1">Uncharacterized protein</fullName>
    </submittedName>
</protein>
<comment type="caution">
    <text evidence="1">The sequence shown here is derived from an EMBL/GenBank/DDBJ whole genome shotgun (WGS) entry which is preliminary data.</text>
</comment>
<keyword evidence="2" id="KW-1185">Reference proteome</keyword>
<reference evidence="1 2" key="1">
    <citation type="submission" date="2017-11" db="EMBL/GenBank/DDBJ databases">
        <title>De-novo sequencing of pomegranate (Punica granatum L.) genome.</title>
        <authorList>
            <person name="Akparov Z."/>
            <person name="Amiraslanov A."/>
            <person name="Hajiyeva S."/>
            <person name="Abbasov M."/>
            <person name="Kaur K."/>
            <person name="Hamwieh A."/>
            <person name="Solovyev V."/>
            <person name="Salamov A."/>
            <person name="Braich B."/>
            <person name="Kosarev P."/>
            <person name="Mahmoud A."/>
            <person name="Hajiyev E."/>
            <person name="Babayeva S."/>
            <person name="Izzatullayeva V."/>
            <person name="Mammadov A."/>
            <person name="Mammadov A."/>
            <person name="Sharifova S."/>
            <person name="Ojaghi J."/>
            <person name="Eynullazada K."/>
            <person name="Bayramov B."/>
            <person name="Abdulazimova A."/>
            <person name="Shahmuradov I."/>
        </authorList>
    </citation>
    <scope>NUCLEOTIDE SEQUENCE [LARGE SCALE GENOMIC DNA]</scope>
    <source>
        <strain evidence="2">cv. AG2017</strain>
        <tissue evidence="1">Leaf</tissue>
    </source>
</reference>
<evidence type="ECO:0000313" key="1">
    <source>
        <dbReference type="EMBL" id="PKI60801.1"/>
    </source>
</evidence>
<proteinExistence type="predicted"/>
<dbReference type="AlphaFoldDB" id="A0A2I0JWX8"/>
<dbReference type="Proteomes" id="UP000233551">
    <property type="component" value="Unassembled WGS sequence"/>
</dbReference>
<evidence type="ECO:0000313" key="2">
    <source>
        <dbReference type="Proteomes" id="UP000233551"/>
    </source>
</evidence>
<sequence length="106" mass="11930">MEAHGLPWWNVAESFLGPHKSGRLSSTSKRADSHVIIVIRCMRCIDMTGKDSERGRRAHLDPCESRELTATLERDGRELPWTTRVRGGLFGSETDKLTSGHYPLNP</sequence>
<gene>
    <name evidence="1" type="ORF">CRG98_018790</name>
</gene>
<organism evidence="1 2">
    <name type="scientific">Punica granatum</name>
    <name type="common">Pomegranate</name>
    <dbReference type="NCBI Taxonomy" id="22663"/>
    <lineage>
        <taxon>Eukaryota</taxon>
        <taxon>Viridiplantae</taxon>
        <taxon>Streptophyta</taxon>
        <taxon>Embryophyta</taxon>
        <taxon>Tracheophyta</taxon>
        <taxon>Spermatophyta</taxon>
        <taxon>Magnoliopsida</taxon>
        <taxon>eudicotyledons</taxon>
        <taxon>Gunneridae</taxon>
        <taxon>Pentapetalae</taxon>
        <taxon>rosids</taxon>
        <taxon>malvids</taxon>
        <taxon>Myrtales</taxon>
        <taxon>Lythraceae</taxon>
        <taxon>Punica</taxon>
    </lineage>
</organism>
<dbReference type="EMBL" id="PGOL01001108">
    <property type="protein sequence ID" value="PKI60801.1"/>
    <property type="molecule type" value="Genomic_DNA"/>
</dbReference>
<name>A0A2I0JWX8_PUNGR</name>